<evidence type="ECO:0000256" key="3">
    <source>
        <dbReference type="PIRSR" id="PIRSR613078-2"/>
    </source>
</evidence>
<dbReference type="PANTHER" id="PTHR48100">
    <property type="entry name" value="BROAD-SPECIFICITY PHOSPHATASE YOR283W-RELATED"/>
    <property type="match status" value="1"/>
</dbReference>
<dbReference type="Pfam" id="PF00300">
    <property type="entry name" value="His_Phos_1"/>
    <property type="match status" value="1"/>
</dbReference>
<dbReference type="EMBL" id="FNGU01000001">
    <property type="protein sequence ID" value="SDL20224.1"/>
    <property type="molecule type" value="Genomic_DNA"/>
</dbReference>
<dbReference type="InterPro" id="IPR029033">
    <property type="entry name" value="His_PPase_superfam"/>
</dbReference>
<evidence type="ECO:0000256" key="1">
    <source>
        <dbReference type="NCBIfam" id="TIGR03162"/>
    </source>
</evidence>
<dbReference type="AlphaFoldDB" id="A0A1G9I5S7"/>
<feature type="active site" description="Tele-phosphohistidine intermediate" evidence="2">
    <location>
        <position position="13"/>
    </location>
</feature>
<reference evidence="4 5" key="1">
    <citation type="submission" date="2016-10" db="EMBL/GenBank/DDBJ databases">
        <authorList>
            <person name="de Groot N.N."/>
        </authorList>
    </citation>
    <scope>NUCLEOTIDE SEQUENCE [LARGE SCALE GENOMIC DNA]</scope>
    <source>
        <strain evidence="4 5">DSM 17813</strain>
    </source>
</reference>
<accession>A0A1G9I5S7</accession>
<feature type="binding site" evidence="3">
    <location>
        <position position="62"/>
    </location>
    <ligand>
        <name>substrate</name>
    </ligand>
</feature>
<dbReference type="SMART" id="SM00855">
    <property type="entry name" value="PGAM"/>
    <property type="match status" value="1"/>
</dbReference>
<dbReference type="Proteomes" id="UP000182146">
    <property type="component" value="Unassembled WGS sequence"/>
</dbReference>
<dbReference type="InterPro" id="IPR050275">
    <property type="entry name" value="PGM_Phosphatase"/>
</dbReference>
<organism evidence="4 5">
    <name type="scientific">Geoalkalibacter ferrihydriticus</name>
    <dbReference type="NCBI Taxonomy" id="392333"/>
    <lineage>
        <taxon>Bacteria</taxon>
        <taxon>Pseudomonadati</taxon>
        <taxon>Thermodesulfobacteriota</taxon>
        <taxon>Desulfuromonadia</taxon>
        <taxon>Desulfuromonadales</taxon>
        <taxon>Geoalkalibacteraceae</taxon>
        <taxon>Geoalkalibacter</taxon>
    </lineage>
</organism>
<dbReference type="GO" id="GO:0009236">
    <property type="term" value="P:cobalamin biosynthetic process"/>
    <property type="evidence" value="ECO:0007669"/>
    <property type="project" value="UniProtKB-UniRule"/>
</dbReference>
<gene>
    <name evidence="4" type="ORF">SAMN05660860_00026</name>
</gene>
<dbReference type="STRING" id="392333.SAMN05660860_00026"/>
<evidence type="ECO:0000256" key="2">
    <source>
        <dbReference type="PIRSR" id="PIRSR613078-1"/>
    </source>
</evidence>
<dbReference type="CDD" id="cd07067">
    <property type="entry name" value="HP_PGM_like"/>
    <property type="match status" value="1"/>
</dbReference>
<dbReference type="SUPFAM" id="SSF53254">
    <property type="entry name" value="Phosphoglycerate mutase-like"/>
    <property type="match status" value="1"/>
</dbReference>
<dbReference type="GO" id="GO:0043755">
    <property type="term" value="F:alpha-ribazole phosphatase activity"/>
    <property type="evidence" value="ECO:0007669"/>
    <property type="project" value="UniProtKB-UniRule"/>
</dbReference>
<feature type="active site" description="Proton donor/acceptor" evidence="2">
    <location>
        <position position="86"/>
    </location>
</feature>
<evidence type="ECO:0000313" key="5">
    <source>
        <dbReference type="Proteomes" id="UP000182146"/>
    </source>
</evidence>
<sequence>MMTEHTRLYLIRHGQVEGFGNKRYNGQADVALTTFGREQSQALGARLAEAPLAAVYTSDLSRCVFAAECLAAPHGLQAVRVPEVRELHIGAWEGRTWQELQELYPEQWQARLNDLVHYRVPGGESLAEMAQRVRPALQRIIERHRGEEVALVGHGGVNRVILLDAIGAPLTQMFAVEQDYGCLNIIDYFADGNAVVKRLNG</sequence>
<dbReference type="InterPro" id="IPR017578">
    <property type="entry name" value="Ribazole_CobC"/>
</dbReference>
<evidence type="ECO:0000313" key="4">
    <source>
        <dbReference type="EMBL" id="SDL20224.1"/>
    </source>
</evidence>
<proteinExistence type="predicted"/>
<dbReference type="EC" id="3.1.3.73" evidence="1"/>
<protein>
    <recommendedName>
        <fullName evidence="1">Alpha-ribazole phosphatase</fullName>
        <ecNumber evidence="1">3.1.3.73</ecNumber>
    </recommendedName>
</protein>
<dbReference type="NCBIfam" id="TIGR03162">
    <property type="entry name" value="ribazole_cobC"/>
    <property type="match status" value="1"/>
</dbReference>
<dbReference type="Gene3D" id="3.40.50.1240">
    <property type="entry name" value="Phosphoglycerate mutase-like"/>
    <property type="match status" value="1"/>
</dbReference>
<dbReference type="InterPro" id="IPR013078">
    <property type="entry name" value="His_Pase_superF_clade-1"/>
</dbReference>
<dbReference type="PANTHER" id="PTHR48100:SF10">
    <property type="entry name" value="2-CARBOXY-D-ARABINITOL-1-PHOSPHATASE-RELATED"/>
    <property type="match status" value="1"/>
</dbReference>
<name>A0A1G9I5S7_9BACT</name>